<feature type="transmembrane region" description="Helical" evidence="1">
    <location>
        <begin position="83"/>
        <end position="100"/>
    </location>
</feature>
<proteinExistence type="predicted"/>
<reference evidence="2 3" key="1">
    <citation type="submission" date="2020-08" db="EMBL/GenBank/DDBJ databases">
        <title>Genome public.</title>
        <authorList>
            <person name="Liu C."/>
            <person name="Sun Q."/>
        </authorList>
    </citation>
    <scope>NUCLEOTIDE SEQUENCE [LARGE SCALE GENOMIC DNA]</scope>
    <source>
        <strain evidence="2 3">New-7</strain>
    </source>
</reference>
<dbReference type="RefSeq" id="WP_101572275.1">
    <property type="nucleotide sequence ID" value="NZ_JACOOK010000004.1"/>
</dbReference>
<feature type="transmembrane region" description="Helical" evidence="1">
    <location>
        <begin position="56"/>
        <end position="76"/>
    </location>
</feature>
<accession>A0ABR7CN63</accession>
<gene>
    <name evidence="2" type="ORF">H8S08_08830</name>
</gene>
<evidence type="ECO:0000313" key="3">
    <source>
        <dbReference type="Proteomes" id="UP000636891"/>
    </source>
</evidence>
<keyword evidence="1" id="KW-0812">Transmembrane</keyword>
<keyword evidence="1" id="KW-1133">Transmembrane helix</keyword>
<organism evidence="2 3">
    <name type="scientific">Alistipes hominis</name>
    <dbReference type="NCBI Taxonomy" id="2763015"/>
    <lineage>
        <taxon>Bacteria</taxon>
        <taxon>Pseudomonadati</taxon>
        <taxon>Bacteroidota</taxon>
        <taxon>Bacteroidia</taxon>
        <taxon>Bacteroidales</taxon>
        <taxon>Rikenellaceae</taxon>
        <taxon>Alistipes</taxon>
    </lineage>
</organism>
<evidence type="ECO:0000313" key="2">
    <source>
        <dbReference type="EMBL" id="MBC5617117.1"/>
    </source>
</evidence>
<feature type="transmembrane region" description="Helical" evidence="1">
    <location>
        <begin position="112"/>
        <end position="132"/>
    </location>
</feature>
<keyword evidence="1" id="KW-0472">Membrane</keyword>
<comment type="caution">
    <text evidence="2">The sequence shown here is derived from an EMBL/GenBank/DDBJ whole genome shotgun (WGS) entry which is preliminary data.</text>
</comment>
<keyword evidence="3" id="KW-1185">Reference proteome</keyword>
<protein>
    <submittedName>
        <fullName evidence="2">Uncharacterized protein</fullName>
    </submittedName>
</protein>
<dbReference type="EMBL" id="JACOOK010000004">
    <property type="protein sequence ID" value="MBC5617117.1"/>
    <property type="molecule type" value="Genomic_DNA"/>
</dbReference>
<dbReference type="Proteomes" id="UP000636891">
    <property type="component" value="Unassembled WGS sequence"/>
</dbReference>
<sequence>MEDKNIINRTGRHTKIAILWVAVMCGLTLHSLADLMPLFWNEAIAISETGHAPEGLLTFMMSISYLVPVCGILLSLYGKTRSWNILNGLLATFILLFNLFHTCELFTDFSIVQLPLLPVILIVSAILCVMSWKLTKQGQKE</sequence>
<name>A0ABR7CN63_9BACT</name>
<evidence type="ECO:0000256" key="1">
    <source>
        <dbReference type="SAM" id="Phobius"/>
    </source>
</evidence>
<feature type="transmembrane region" description="Helical" evidence="1">
    <location>
        <begin position="16"/>
        <end position="36"/>
    </location>
</feature>